<dbReference type="EMBL" id="WNWS01000418">
    <property type="protein sequence ID" value="KAE9968182.1"/>
    <property type="molecule type" value="Genomic_DNA"/>
</dbReference>
<comment type="similarity">
    <text evidence="1">Belongs to the SGT1 family.</text>
</comment>
<feature type="compositionally biased region" description="Basic and acidic residues" evidence="2">
    <location>
        <begin position="137"/>
        <end position="153"/>
    </location>
</feature>
<dbReference type="InterPro" id="IPR007699">
    <property type="entry name" value="SGS_dom"/>
</dbReference>
<protein>
    <recommendedName>
        <fullName evidence="10">SGS-domain-containing protein</fullName>
    </recommendedName>
</protein>
<evidence type="ECO:0000313" key="8">
    <source>
        <dbReference type="Proteomes" id="UP000447873"/>
    </source>
</evidence>
<sequence length="393" mass="43368">MTDCVKRGEAALDQQKFDEAVKEFSTAISNFPKSVDYHLKRSAAYSRSSPPQYDAALKDVNHAVRLAVDRAKRELIGQAQLRRAILLFNIGQYADAEFVLGLVKKFDEKNKTLPIWESKIDTKLKAIPEGDEKRKVTVKEIPDEEREEQKKETAPAPAAATKAPVQTHPSQIKHEFYQNRESVTFTLLAKGVPQDKAEIEIEENSISISFPTLTGTDYHFSLDPLYASIDPSASTSKITPTRVELVLKKKTPGQSWKTLEGSGAPAAAVATASDPAIKKAVLADKPPAYPTSSRKGPKNWDKVVDDITKKPKKEDDPAAAEQGDDDLEDHGGDEANYFFKKLFKGASAETQRAMMKSYQESNGTVLSTNWDEVSKGPVETSPPDGMEAKKWGN</sequence>
<organism evidence="5 8">
    <name type="scientific">Venturia inaequalis</name>
    <name type="common">Apple scab fungus</name>
    <dbReference type="NCBI Taxonomy" id="5025"/>
    <lineage>
        <taxon>Eukaryota</taxon>
        <taxon>Fungi</taxon>
        <taxon>Dikarya</taxon>
        <taxon>Ascomycota</taxon>
        <taxon>Pezizomycotina</taxon>
        <taxon>Dothideomycetes</taxon>
        <taxon>Pleosporomycetidae</taxon>
        <taxon>Venturiales</taxon>
        <taxon>Venturiaceae</taxon>
        <taxon>Venturia</taxon>
    </lineage>
</organism>
<proteinExistence type="inferred from homology"/>
<evidence type="ECO:0000256" key="1">
    <source>
        <dbReference type="ARBA" id="ARBA00008509"/>
    </source>
</evidence>
<keyword evidence="9" id="KW-1185">Reference proteome</keyword>
<dbReference type="CDD" id="cd06466">
    <property type="entry name" value="p23_CS_SGT1_like"/>
    <property type="match status" value="1"/>
</dbReference>
<dbReference type="Pfam" id="PF04969">
    <property type="entry name" value="CS"/>
    <property type="match status" value="1"/>
</dbReference>
<evidence type="ECO:0000313" key="6">
    <source>
        <dbReference type="EMBL" id="KAE9971024.1"/>
    </source>
</evidence>
<feature type="compositionally biased region" description="Polar residues" evidence="2">
    <location>
        <begin position="358"/>
        <end position="371"/>
    </location>
</feature>
<evidence type="ECO:0000259" key="4">
    <source>
        <dbReference type="PROSITE" id="PS51203"/>
    </source>
</evidence>
<evidence type="ECO:0000313" key="9">
    <source>
        <dbReference type="Proteomes" id="UP000490939"/>
    </source>
</evidence>
<dbReference type="EMBL" id="WNWQ01000306">
    <property type="protein sequence ID" value="KAE9971024.1"/>
    <property type="molecule type" value="Genomic_DNA"/>
</dbReference>
<dbReference type="InterPro" id="IPR044563">
    <property type="entry name" value="Sgt1-like"/>
</dbReference>
<dbReference type="Gene3D" id="2.60.40.790">
    <property type="match status" value="1"/>
</dbReference>
<evidence type="ECO:0008006" key="10">
    <source>
        <dbReference type="Google" id="ProtNLM"/>
    </source>
</evidence>
<feature type="domain" description="CS" evidence="4">
    <location>
        <begin position="169"/>
        <end position="260"/>
    </location>
</feature>
<dbReference type="Proteomes" id="UP000490939">
    <property type="component" value="Unassembled WGS sequence"/>
</dbReference>
<feature type="region of interest" description="Disordered" evidence="2">
    <location>
        <begin position="308"/>
        <end position="332"/>
    </location>
</feature>
<reference evidence="5 8" key="1">
    <citation type="submission" date="2018-12" db="EMBL/GenBank/DDBJ databases">
        <title>Venturia inaequalis Genome Resource.</title>
        <authorList>
            <person name="Lichtner F.J."/>
        </authorList>
    </citation>
    <scope>NUCLEOTIDE SEQUENCE [LARGE SCALE GENOMIC DNA]</scope>
    <source>
        <strain evidence="5 8">120213</strain>
        <strain evidence="6">Bline_iso_100314</strain>
        <strain evidence="7 9">DMI_063113</strain>
    </source>
</reference>
<dbReference type="Proteomes" id="UP000433883">
    <property type="component" value="Unassembled WGS sequence"/>
</dbReference>
<evidence type="ECO:0000256" key="2">
    <source>
        <dbReference type="SAM" id="MobiDB-lite"/>
    </source>
</evidence>
<dbReference type="EMBL" id="WNWR01000395">
    <property type="protein sequence ID" value="KAE9980136.1"/>
    <property type="molecule type" value="Genomic_DNA"/>
</dbReference>
<dbReference type="Pfam" id="PF05002">
    <property type="entry name" value="SGS"/>
    <property type="match status" value="1"/>
</dbReference>
<dbReference type="PROSITE" id="PS51203">
    <property type="entry name" value="CS"/>
    <property type="match status" value="1"/>
</dbReference>
<dbReference type="InterPro" id="IPR011990">
    <property type="entry name" value="TPR-like_helical_dom_sf"/>
</dbReference>
<dbReference type="InterPro" id="IPR007052">
    <property type="entry name" value="CS_dom"/>
</dbReference>
<evidence type="ECO:0000313" key="7">
    <source>
        <dbReference type="EMBL" id="KAE9980136.1"/>
    </source>
</evidence>
<dbReference type="PANTHER" id="PTHR45862">
    <property type="entry name" value="PROTEIN SGT1 HOMOLOG"/>
    <property type="match status" value="1"/>
</dbReference>
<feature type="domain" description="SGS" evidence="3">
    <location>
        <begin position="288"/>
        <end position="393"/>
    </location>
</feature>
<name>A0A8H3UER4_VENIN</name>
<feature type="region of interest" description="Disordered" evidence="2">
    <location>
        <begin position="283"/>
        <end position="302"/>
    </location>
</feature>
<dbReference type="PROSITE" id="PS51048">
    <property type="entry name" value="SGS"/>
    <property type="match status" value="1"/>
</dbReference>
<dbReference type="SUPFAM" id="SSF49764">
    <property type="entry name" value="HSP20-like chaperones"/>
    <property type="match status" value="1"/>
</dbReference>
<comment type="caution">
    <text evidence="5">The sequence shown here is derived from an EMBL/GenBank/DDBJ whole genome shotgun (WGS) entry which is preliminary data.</text>
</comment>
<feature type="region of interest" description="Disordered" evidence="2">
    <location>
        <begin position="350"/>
        <end position="393"/>
    </location>
</feature>
<dbReference type="SUPFAM" id="SSF48452">
    <property type="entry name" value="TPR-like"/>
    <property type="match status" value="1"/>
</dbReference>
<dbReference type="GO" id="GO:0051087">
    <property type="term" value="F:protein-folding chaperone binding"/>
    <property type="evidence" value="ECO:0007669"/>
    <property type="project" value="InterPro"/>
</dbReference>
<gene>
    <name evidence="6" type="ORF">BLS_004653</name>
    <name evidence="7" type="ORF">EG327_006685</name>
    <name evidence="5" type="ORF">EG328_007707</name>
</gene>
<dbReference type="Gene3D" id="1.25.40.10">
    <property type="entry name" value="Tetratricopeptide repeat domain"/>
    <property type="match status" value="1"/>
</dbReference>
<feature type="region of interest" description="Disordered" evidence="2">
    <location>
        <begin position="137"/>
        <end position="170"/>
    </location>
</feature>
<dbReference type="AlphaFoldDB" id="A0A8H3UER4"/>
<dbReference type="OrthoDB" id="1898560at2759"/>
<feature type="compositionally biased region" description="Low complexity" evidence="2">
    <location>
        <begin position="154"/>
        <end position="167"/>
    </location>
</feature>
<accession>A0A8H3UER4</accession>
<evidence type="ECO:0000259" key="3">
    <source>
        <dbReference type="PROSITE" id="PS51048"/>
    </source>
</evidence>
<evidence type="ECO:0000313" key="5">
    <source>
        <dbReference type="EMBL" id="KAE9968182.1"/>
    </source>
</evidence>
<dbReference type="InterPro" id="IPR008978">
    <property type="entry name" value="HSP20-like_chaperone"/>
</dbReference>
<dbReference type="Proteomes" id="UP000447873">
    <property type="component" value="Unassembled WGS sequence"/>
</dbReference>